<sequence length="461" mass="49920">MLYGALLVILLLPVVCLVTSLADLVQLDGVDTTTTSGRERPPRPTSPPRTGNYIKAAVRKKHVEITNNVTSSSNVTTRTTGVTRRWGRLPLTLYEGGIVYLMNGKLNLGSPSQTIEVVVDTASYELYVNPDCDRAANPAFCASAGRYDAMGSGTAENLTTWFGVSFGSGGYAGTYFCDSLTLGDDAWPVTNQQFGVATASAYVWAGMIGLGYGEGYNTPYPTMLDRLVEDEYISQRVFSVGLGGGDSGNSDIIFGGVDYHKFEGWMEPVEIWPSPADQMEQLGQVGYWVNLTSLGHTRPGQQAAEQLTPSGFTWMMLIDTGSTFSYMDSDLVAALAAQFDATLDEQQGIYYVSCSYLNDGDDNSGHVHFGFNQGGVVIDVKYADFVIDLGGRCALGVQPVDVGSATWVLGDTFVRGAYIVFDQYYDTVWMANYQPCGEEAVTDLGEDPGEQLWTEIYGGCE</sequence>
<dbReference type="PANTHER" id="PTHR47966:SF65">
    <property type="entry name" value="ASPARTIC-TYPE ENDOPEPTIDASE"/>
    <property type="match status" value="1"/>
</dbReference>
<dbReference type="InterPro" id="IPR021109">
    <property type="entry name" value="Peptidase_aspartic_dom_sf"/>
</dbReference>
<comment type="similarity">
    <text evidence="1">Belongs to the peptidase A1 family.</text>
</comment>
<keyword evidence="3" id="KW-0732">Signal</keyword>
<reference evidence="5 6" key="1">
    <citation type="submission" date="2023-01" db="EMBL/GenBank/DDBJ databases">
        <title>Analysis of 21 Apiospora genomes using comparative genomics revels a genus with tremendous synthesis potential of carbohydrate active enzymes and secondary metabolites.</title>
        <authorList>
            <person name="Sorensen T."/>
        </authorList>
    </citation>
    <scope>NUCLEOTIDE SEQUENCE [LARGE SCALE GENOMIC DNA]</scope>
    <source>
        <strain evidence="5 6">CBS 135458</strain>
    </source>
</reference>
<keyword evidence="5" id="KW-0645">Protease</keyword>
<proteinExistence type="inferred from homology"/>
<protein>
    <submittedName>
        <fullName evidence="5">Eukaryotic aspartyl protease protein</fullName>
    </submittedName>
</protein>
<dbReference type="Gene3D" id="2.40.70.10">
    <property type="entry name" value="Acid Proteases"/>
    <property type="match status" value="2"/>
</dbReference>
<evidence type="ECO:0000256" key="1">
    <source>
        <dbReference type="ARBA" id="ARBA00007447"/>
    </source>
</evidence>
<keyword evidence="6" id="KW-1185">Reference proteome</keyword>
<dbReference type="Pfam" id="PF00026">
    <property type="entry name" value="Asp"/>
    <property type="match status" value="1"/>
</dbReference>
<feature type="domain" description="Peptidase A1" evidence="4">
    <location>
        <begin position="102"/>
        <end position="431"/>
    </location>
</feature>
<dbReference type="PRINTS" id="PR00792">
    <property type="entry name" value="PEPSIN"/>
</dbReference>
<dbReference type="PANTHER" id="PTHR47966">
    <property type="entry name" value="BETA-SITE APP-CLEAVING ENZYME, ISOFORM A-RELATED"/>
    <property type="match status" value="1"/>
</dbReference>
<dbReference type="EMBL" id="JAQQWL010000002">
    <property type="protein sequence ID" value="KAK8087481.1"/>
    <property type="molecule type" value="Genomic_DNA"/>
</dbReference>
<evidence type="ECO:0000313" key="5">
    <source>
        <dbReference type="EMBL" id="KAK8087481.1"/>
    </source>
</evidence>
<dbReference type="InterPro" id="IPR001461">
    <property type="entry name" value="Aspartic_peptidase_A1"/>
</dbReference>
<dbReference type="GO" id="GO:0006508">
    <property type="term" value="P:proteolysis"/>
    <property type="evidence" value="ECO:0007669"/>
    <property type="project" value="UniProtKB-KW"/>
</dbReference>
<dbReference type="InterPro" id="IPR033121">
    <property type="entry name" value="PEPTIDASE_A1"/>
</dbReference>
<accession>A0ABR1WWG3</accession>
<name>A0ABR1WWG3_9PEZI</name>
<evidence type="ECO:0000313" key="6">
    <source>
        <dbReference type="Proteomes" id="UP001480595"/>
    </source>
</evidence>
<dbReference type="GO" id="GO:0008233">
    <property type="term" value="F:peptidase activity"/>
    <property type="evidence" value="ECO:0007669"/>
    <property type="project" value="UniProtKB-KW"/>
</dbReference>
<evidence type="ECO:0000256" key="2">
    <source>
        <dbReference type="SAM" id="MobiDB-lite"/>
    </source>
</evidence>
<comment type="caution">
    <text evidence="5">The sequence shown here is derived from an EMBL/GenBank/DDBJ whole genome shotgun (WGS) entry which is preliminary data.</text>
</comment>
<dbReference type="Proteomes" id="UP001480595">
    <property type="component" value="Unassembled WGS sequence"/>
</dbReference>
<feature type="signal peptide" evidence="3">
    <location>
        <begin position="1"/>
        <end position="22"/>
    </location>
</feature>
<organism evidence="5 6">
    <name type="scientific">Apiospora phragmitis</name>
    <dbReference type="NCBI Taxonomy" id="2905665"/>
    <lineage>
        <taxon>Eukaryota</taxon>
        <taxon>Fungi</taxon>
        <taxon>Dikarya</taxon>
        <taxon>Ascomycota</taxon>
        <taxon>Pezizomycotina</taxon>
        <taxon>Sordariomycetes</taxon>
        <taxon>Xylariomycetidae</taxon>
        <taxon>Amphisphaeriales</taxon>
        <taxon>Apiosporaceae</taxon>
        <taxon>Apiospora</taxon>
    </lineage>
</organism>
<feature type="region of interest" description="Disordered" evidence="2">
    <location>
        <begin position="32"/>
        <end position="51"/>
    </location>
</feature>
<keyword evidence="5" id="KW-0378">Hydrolase</keyword>
<evidence type="ECO:0000259" key="4">
    <source>
        <dbReference type="PROSITE" id="PS51767"/>
    </source>
</evidence>
<evidence type="ECO:0000256" key="3">
    <source>
        <dbReference type="SAM" id="SignalP"/>
    </source>
</evidence>
<gene>
    <name evidence="5" type="ORF">PG994_002455</name>
</gene>
<dbReference type="GeneID" id="92086927"/>
<feature type="chain" id="PRO_5045554042" evidence="3">
    <location>
        <begin position="23"/>
        <end position="461"/>
    </location>
</feature>
<dbReference type="RefSeq" id="XP_066722005.1">
    <property type="nucleotide sequence ID" value="XM_066853864.1"/>
</dbReference>
<dbReference type="SUPFAM" id="SSF50630">
    <property type="entry name" value="Acid proteases"/>
    <property type="match status" value="1"/>
</dbReference>
<dbReference type="PROSITE" id="PS51767">
    <property type="entry name" value="PEPTIDASE_A1"/>
    <property type="match status" value="1"/>
</dbReference>